<feature type="compositionally biased region" description="Low complexity" evidence="12">
    <location>
        <begin position="17"/>
        <end position="31"/>
    </location>
</feature>
<dbReference type="GO" id="GO:0042744">
    <property type="term" value="P:hydrogen peroxide catabolic process"/>
    <property type="evidence" value="ECO:0007669"/>
    <property type="project" value="UniProtKB-KW"/>
</dbReference>
<evidence type="ECO:0000256" key="3">
    <source>
        <dbReference type="ARBA" id="ARBA00012314"/>
    </source>
</evidence>
<dbReference type="InterPro" id="IPR011614">
    <property type="entry name" value="Catalase_core"/>
</dbReference>
<keyword evidence="8 11" id="KW-0408">Iron</keyword>
<dbReference type="PROSITE" id="PS51402">
    <property type="entry name" value="CATALASE_3"/>
    <property type="match status" value="1"/>
</dbReference>
<dbReference type="Proteomes" id="UP000013523">
    <property type="component" value="Chromosome"/>
</dbReference>
<evidence type="ECO:0000256" key="12">
    <source>
        <dbReference type="SAM" id="MobiDB-lite"/>
    </source>
</evidence>
<dbReference type="Pfam" id="PF00199">
    <property type="entry name" value="Catalase"/>
    <property type="match status" value="1"/>
</dbReference>
<evidence type="ECO:0000256" key="2">
    <source>
        <dbReference type="ARBA" id="ARBA00005329"/>
    </source>
</evidence>
<accession>R4K805</accession>
<dbReference type="SUPFAM" id="SSF56634">
    <property type="entry name" value="Heme-dependent catalase-like"/>
    <property type="match status" value="1"/>
</dbReference>
<proteinExistence type="inferred from homology"/>
<dbReference type="HOGENOM" id="CLU_010645_2_0_9"/>
<feature type="compositionally biased region" description="Basic and acidic residues" evidence="12">
    <location>
        <begin position="1"/>
        <end position="14"/>
    </location>
</feature>
<keyword evidence="4" id="KW-0575">Peroxidase</keyword>
<evidence type="ECO:0000256" key="5">
    <source>
        <dbReference type="ARBA" id="ARBA00022617"/>
    </source>
</evidence>
<evidence type="ECO:0000256" key="6">
    <source>
        <dbReference type="ARBA" id="ARBA00022723"/>
    </source>
</evidence>
<evidence type="ECO:0000256" key="7">
    <source>
        <dbReference type="ARBA" id="ARBA00023002"/>
    </source>
</evidence>
<dbReference type="InterPro" id="IPR010582">
    <property type="entry name" value="Catalase_immune_responsive"/>
</dbReference>
<dbReference type="EMBL" id="CP003261">
    <property type="protein sequence ID" value="AGK95775.1"/>
    <property type="molecule type" value="Genomic_DNA"/>
</dbReference>
<dbReference type="EC" id="1.11.1.6" evidence="3"/>
<dbReference type="GO" id="GO:0020037">
    <property type="term" value="F:heme binding"/>
    <property type="evidence" value="ECO:0007669"/>
    <property type="project" value="InterPro"/>
</dbReference>
<evidence type="ECO:0000256" key="4">
    <source>
        <dbReference type="ARBA" id="ARBA00022559"/>
    </source>
</evidence>
<evidence type="ECO:0000256" key="11">
    <source>
        <dbReference type="PIRSR" id="PIRSR038928-2"/>
    </source>
</evidence>
<dbReference type="PIRSF" id="PIRSF038928">
    <property type="entry name" value="Catalase_clade1-3"/>
    <property type="match status" value="1"/>
</dbReference>
<dbReference type="KEGG" id="cpas:Clopa_0741"/>
<sequence>MEHNNEPSHWEVKKPVSNNNPENIGISNNIPKPQGHIHSQGDSMATLHSQTVGKRGPVLEQDNILHETLETFVNTKIIERPVHVKGFGAFGYFQTMYSMKEYTKLSFLQNPGTKIPTTIRFSFAVSTKGTPDTSRNVRGFSTKFYTDEGVFDLLCNHIPVFLVRDAIRFPESIMALLPSPVNNLIDPERFWSFITRAPEATHFLTWLYSDVGTVKSFRHIRGYGVNTYVWKNAQGIRHYVKYHWIPLAGEQYIDRQEASQLAAANPDIAGQDLYDTIAAGNTVQYELRVQLMYPDDEGMLPFDPLDDTKVWDEQQYPLIPVGRLILNRNPDNYMEQVEKVAFSPSNLLEGAELSDDKILQGRANIYWDSQRRRLGPDFRKISVNYQKNWSPDSLVTSGNGTYAAGHLVRSDIPKLDNFTQAGQRYLSLSQVQQNHLVDNLAVDLAAVSGETQSIVLKYLYNASPELGKQVAQQITVYTKP</sequence>
<dbReference type="InterPro" id="IPR020835">
    <property type="entry name" value="Catalase_sf"/>
</dbReference>
<organism evidence="14 15">
    <name type="scientific">Clostridium pasteurianum BC1</name>
    <dbReference type="NCBI Taxonomy" id="86416"/>
    <lineage>
        <taxon>Bacteria</taxon>
        <taxon>Bacillati</taxon>
        <taxon>Bacillota</taxon>
        <taxon>Clostridia</taxon>
        <taxon>Eubacteriales</taxon>
        <taxon>Clostridiaceae</taxon>
        <taxon>Clostridium</taxon>
    </lineage>
</organism>
<dbReference type="GO" id="GO:0005737">
    <property type="term" value="C:cytoplasm"/>
    <property type="evidence" value="ECO:0007669"/>
    <property type="project" value="TreeGrafter"/>
</dbReference>
<dbReference type="GO" id="GO:0004096">
    <property type="term" value="F:catalase activity"/>
    <property type="evidence" value="ECO:0007669"/>
    <property type="project" value="UniProtKB-EC"/>
</dbReference>
<dbReference type="GO" id="GO:0042542">
    <property type="term" value="P:response to hydrogen peroxide"/>
    <property type="evidence" value="ECO:0007669"/>
    <property type="project" value="TreeGrafter"/>
</dbReference>
<dbReference type="SMART" id="SM01060">
    <property type="entry name" value="Catalase"/>
    <property type="match status" value="1"/>
</dbReference>
<feature type="region of interest" description="Disordered" evidence="12">
    <location>
        <begin position="1"/>
        <end position="41"/>
    </location>
</feature>
<evidence type="ECO:0000313" key="14">
    <source>
        <dbReference type="EMBL" id="AGK95775.1"/>
    </source>
</evidence>
<evidence type="ECO:0000256" key="8">
    <source>
        <dbReference type="ARBA" id="ARBA00023004"/>
    </source>
</evidence>
<dbReference type="AlphaFoldDB" id="R4K805"/>
<reference evidence="14 15" key="1">
    <citation type="submission" date="2012-01" db="EMBL/GenBank/DDBJ databases">
        <title>Complete sequence of chromosome of Clostridium pasteurianum BC1.</title>
        <authorList>
            <consortium name="US DOE Joint Genome Institute"/>
            <person name="Lucas S."/>
            <person name="Han J."/>
            <person name="Lapidus A."/>
            <person name="Cheng J.-F."/>
            <person name="Goodwin L."/>
            <person name="Pitluck S."/>
            <person name="Peters L."/>
            <person name="Mikhailova N."/>
            <person name="Teshima H."/>
            <person name="Detter J.C."/>
            <person name="Han C."/>
            <person name="Tapia R."/>
            <person name="Land M."/>
            <person name="Hauser L."/>
            <person name="Kyrpides N."/>
            <person name="Ivanova N."/>
            <person name="Pagani I."/>
            <person name="Dunn J."/>
            <person name="Taghavi S."/>
            <person name="Francis A."/>
            <person name="van der Lelie D."/>
            <person name="Woyke T."/>
        </authorList>
    </citation>
    <scope>NUCLEOTIDE SEQUENCE [LARGE SCALE GENOMIC DNA]</scope>
    <source>
        <strain evidence="14 15">BC1</strain>
    </source>
</reference>
<keyword evidence="5 11" id="KW-0349">Heme</keyword>
<name>R4K805_CLOPA</name>
<dbReference type="Pfam" id="PF06628">
    <property type="entry name" value="Catalase-rel"/>
    <property type="match status" value="1"/>
</dbReference>
<evidence type="ECO:0000256" key="10">
    <source>
        <dbReference type="PIRSR" id="PIRSR038928-1"/>
    </source>
</evidence>
<comment type="cofactor">
    <cofactor evidence="1 11">
        <name>heme</name>
        <dbReference type="ChEBI" id="CHEBI:30413"/>
    </cofactor>
</comment>
<dbReference type="PRINTS" id="PR00067">
    <property type="entry name" value="CATALASE"/>
</dbReference>
<evidence type="ECO:0000256" key="1">
    <source>
        <dbReference type="ARBA" id="ARBA00001971"/>
    </source>
</evidence>
<feature type="domain" description="Catalase core" evidence="13">
    <location>
        <begin position="37"/>
        <end position="411"/>
    </location>
</feature>
<dbReference type="InterPro" id="IPR018028">
    <property type="entry name" value="Catalase"/>
</dbReference>
<comment type="similarity">
    <text evidence="2">Belongs to the catalase family.</text>
</comment>
<feature type="active site" evidence="10">
    <location>
        <position position="83"/>
    </location>
</feature>
<dbReference type="PATRIC" id="fig|86416.3.peg.728"/>
<dbReference type="STRING" id="86416.Clopa_0741"/>
<keyword evidence="9" id="KW-0376">Hydrogen peroxide</keyword>
<evidence type="ECO:0000313" key="15">
    <source>
        <dbReference type="Proteomes" id="UP000013523"/>
    </source>
</evidence>
<protein>
    <recommendedName>
        <fullName evidence="3">catalase</fullName>
        <ecNumber evidence="3">1.11.1.6</ecNumber>
    </recommendedName>
</protein>
<evidence type="ECO:0000256" key="9">
    <source>
        <dbReference type="ARBA" id="ARBA00023324"/>
    </source>
</evidence>
<keyword evidence="15" id="KW-1185">Reference proteome</keyword>
<dbReference type="GO" id="GO:0046872">
    <property type="term" value="F:metal ion binding"/>
    <property type="evidence" value="ECO:0007669"/>
    <property type="project" value="UniProtKB-KW"/>
</dbReference>
<evidence type="ECO:0000259" key="13">
    <source>
        <dbReference type="SMART" id="SM01060"/>
    </source>
</evidence>
<dbReference type="eggNOG" id="COG0753">
    <property type="taxonomic scope" value="Bacteria"/>
</dbReference>
<feature type="active site" evidence="10">
    <location>
        <position position="156"/>
    </location>
</feature>
<dbReference type="PANTHER" id="PTHR11465">
    <property type="entry name" value="CATALASE"/>
    <property type="match status" value="1"/>
</dbReference>
<gene>
    <name evidence="14" type="ORF">Clopa_0741</name>
</gene>
<keyword evidence="6 11" id="KW-0479">Metal-binding</keyword>
<feature type="binding site" description="axial binding residue" evidence="11">
    <location>
        <position position="366"/>
    </location>
    <ligand>
        <name>heme</name>
        <dbReference type="ChEBI" id="CHEBI:30413"/>
    </ligand>
    <ligandPart>
        <name>Fe</name>
        <dbReference type="ChEBI" id="CHEBI:18248"/>
    </ligandPart>
</feature>
<keyword evidence="7" id="KW-0560">Oxidoreductase</keyword>
<dbReference type="PANTHER" id="PTHR11465:SF23">
    <property type="entry name" value="CATALASE-2"/>
    <property type="match status" value="1"/>
</dbReference>
<dbReference type="Gene3D" id="2.40.180.10">
    <property type="entry name" value="Catalase core domain"/>
    <property type="match status" value="1"/>
</dbReference>
<dbReference type="InterPro" id="IPR024711">
    <property type="entry name" value="Catalase_clade1/3"/>
</dbReference>
<dbReference type="RefSeq" id="WP_015614100.1">
    <property type="nucleotide sequence ID" value="NC_021182.1"/>
</dbReference>